<evidence type="ECO:0000313" key="3">
    <source>
        <dbReference type="Proteomes" id="UP000192578"/>
    </source>
</evidence>
<feature type="transmembrane region" description="Helical" evidence="1">
    <location>
        <begin position="123"/>
        <end position="143"/>
    </location>
</feature>
<organism evidence="2 3">
    <name type="scientific">Hypsibius exemplaris</name>
    <name type="common">Freshwater tardigrade</name>
    <dbReference type="NCBI Taxonomy" id="2072580"/>
    <lineage>
        <taxon>Eukaryota</taxon>
        <taxon>Metazoa</taxon>
        <taxon>Ecdysozoa</taxon>
        <taxon>Tardigrada</taxon>
        <taxon>Eutardigrada</taxon>
        <taxon>Parachela</taxon>
        <taxon>Hypsibioidea</taxon>
        <taxon>Hypsibiidae</taxon>
        <taxon>Hypsibius</taxon>
    </lineage>
</organism>
<dbReference type="Proteomes" id="UP000192578">
    <property type="component" value="Unassembled WGS sequence"/>
</dbReference>
<name>A0A9X6NBC3_HYPEX</name>
<protein>
    <submittedName>
        <fullName evidence="2">Uncharacterized protein</fullName>
    </submittedName>
</protein>
<feature type="transmembrane region" description="Helical" evidence="1">
    <location>
        <begin position="54"/>
        <end position="77"/>
    </location>
</feature>
<evidence type="ECO:0000313" key="2">
    <source>
        <dbReference type="EMBL" id="OWA51077.1"/>
    </source>
</evidence>
<dbReference type="SUPFAM" id="SSF81321">
    <property type="entry name" value="Family A G protein-coupled receptor-like"/>
    <property type="match status" value="1"/>
</dbReference>
<keyword evidence="1" id="KW-1133">Transmembrane helix</keyword>
<dbReference type="Gene3D" id="1.20.1070.10">
    <property type="entry name" value="Rhodopsin 7-helix transmembrane proteins"/>
    <property type="match status" value="1"/>
</dbReference>
<evidence type="ECO:0000256" key="1">
    <source>
        <dbReference type="SAM" id="Phobius"/>
    </source>
</evidence>
<dbReference type="EMBL" id="MTYJ01000213">
    <property type="protein sequence ID" value="OWA51077.1"/>
    <property type="molecule type" value="Genomic_DNA"/>
</dbReference>
<keyword evidence="1" id="KW-0472">Membrane</keyword>
<keyword evidence="3" id="KW-1185">Reference proteome</keyword>
<feature type="transmembrane region" description="Helical" evidence="1">
    <location>
        <begin position="98"/>
        <end position="117"/>
    </location>
</feature>
<sequence>MAFNPGPTFSNFSSTTFTTTTLPIATPFHNETYLNITLESDLTGESPRLPLPQWILVPVFLLSVTVLGLPLNAWALFRLYQKRASHRSPYYTNITHLLVMNCLTSVTLNIFGVLTILGQGILSHGTCDLYIFCTIILNAVTLSRNQESTAKDKGTGF</sequence>
<dbReference type="AlphaFoldDB" id="A0A9X6NBC3"/>
<reference evidence="3" key="1">
    <citation type="submission" date="2017-01" db="EMBL/GenBank/DDBJ databases">
        <title>Comparative genomics of anhydrobiosis in the tardigrade Hypsibius dujardini.</title>
        <authorList>
            <person name="Yoshida Y."/>
            <person name="Koutsovoulos G."/>
            <person name="Laetsch D."/>
            <person name="Stevens L."/>
            <person name="Kumar S."/>
            <person name="Horikawa D."/>
            <person name="Ishino K."/>
            <person name="Komine S."/>
            <person name="Tomita M."/>
            <person name="Blaxter M."/>
            <person name="Arakawa K."/>
        </authorList>
    </citation>
    <scope>NUCLEOTIDE SEQUENCE [LARGE SCALE GENOMIC DNA]</scope>
    <source>
        <strain evidence="3">Z151</strain>
    </source>
</reference>
<keyword evidence="1" id="KW-0812">Transmembrane</keyword>
<comment type="caution">
    <text evidence="2">The sequence shown here is derived from an EMBL/GenBank/DDBJ whole genome shotgun (WGS) entry which is preliminary data.</text>
</comment>
<gene>
    <name evidence="2" type="ORF">BV898_15577</name>
</gene>
<proteinExistence type="predicted"/>
<accession>A0A9X6NBC3</accession>